<dbReference type="Proteomes" id="UP000618795">
    <property type="component" value="Unassembled WGS sequence"/>
</dbReference>
<accession>A0A918IFA5</accession>
<dbReference type="InterPro" id="IPR039708">
    <property type="entry name" value="MT1774/Rv1733c-like"/>
</dbReference>
<comment type="caution">
    <text evidence="2">The sequence shown here is derived from an EMBL/GenBank/DDBJ whole genome shotgun (WGS) entry which is preliminary data.</text>
</comment>
<dbReference type="EMBL" id="BMTD01000013">
    <property type="protein sequence ID" value="GGV09170.1"/>
    <property type="molecule type" value="Genomic_DNA"/>
</dbReference>
<reference evidence="2" key="1">
    <citation type="journal article" date="2014" name="Int. J. Syst. Evol. Microbiol.">
        <title>Complete genome sequence of Corynebacterium casei LMG S-19264T (=DSM 44701T), isolated from a smear-ripened cheese.</title>
        <authorList>
            <consortium name="US DOE Joint Genome Institute (JGI-PGF)"/>
            <person name="Walter F."/>
            <person name="Albersmeier A."/>
            <person name="Kalinowski J."/>
            <person name="Ruckert C."/>
        </authorList>
    </citation>
    <scope>NUCLEOTIDE SEQUENCE</scope>
    <source>
        <strain evidence="2">JCM 4369</strain>
    </source>
</reference>
<organism evidence="2 3">
    <name type="scientific">Streptomyces filipinensis</name>
    <dbReference type="NCBI Taxonomy" id="66887"/>
    <lineage>
        <taxon>Bacteria</taxon>
        <taxon>Bacillati</taxon>
        <taxon>Actinomycetota</taxon>
        <taxon>Actinomycetes</taxon>
        <taxon>Kitasatosporales</taxon>
        <taxon>Streptomycetaceae</taxon>
        <taxon>Streptomyces</taxon>
    </lineage>
</organism>
<feature type="transmembrane region" description="Helical" evidence="1">
    <location>
        <begin position="52"/>
        <end position="74"/>
    </location>
</feature>
<dbReference type="AlphaFoldDB" id="A0A918IFA5"/>
<evidence type="ECO:0000313" key="3">
    <source>
        <dbReference type="Proteomes" id="UP000618795"/>
    </source>
</evidence>
<evidence type="ECO:0000313" key="2">
    <source>
        <dbReference type="EMBL" id="GGV09170.1"/>
    </source>
</evidence>
<keyword evidence="3" id="KW-1185">Reference proteome</keyword>
<keyword evidence="1" id="KW-1133">Transmembrane helix</keyword>
<evidence type="ECO:0000256" key="1">
    <source>
        <dbReference type="SAM" id="Phobius"/>
    </source>
</evidence>
<name>A0A918IFA5_9ACTN</name>
<protein>
    <submittedName>
        <fullName evidence="2">Uncharacterized protein</fullName>
    </submittedName>
</protein>
<keyword evidence="1" id="KW-0812">Transmembrane</keyword>
<gene>
    <name evidence="2" type="ORF">GCM10010260_54270</name>
</gene>
<keyword evidence="1" id="KW-0472">Membrane</keyword>
<proteinExistence type="predicted"/>
<dbReference type="PANTHER" id="PTHR42305:SF1">
    <property type="entry name" value="MEMBRANE PROTEIN RV1733C-RELATED"/>
    <property type="match status" value="1"/>
</dbReference>
<reference evidence="2" key="2">
    <citation type="submission" date="2020-09" db="EMBL/GenBank/DDBJ databases">
        <authorList>
            <person name="Sun Q."/>
            <person name="Ohkuma M."/>
        </authorList>
    </citation>
    <scope>NUCLEOTIDE SEQUENCE</scope>
    <source>
        <strain evidence="2">JCM 4369</strain>
    </source>
</reference>
<sequence>MRWTAPGGASRGGLTLVDGGLRAGAGVAVRQDDRGRLLLTAPTGRTEGRVEAAFFGTAAALAVAAPVFGTGAVARARLDRRRMAHWDQEWNLVGRR</sequence>
<dbReference type="PANTHER" id="PTHR42305">
    <property type="entry name" value="MEMBRANE PROTEIN RV1733C-RELATED"/>
    <property type="match status" value="1"/>
</dbReference>